<dbReference type="AlphaFoldDB" id="A0A0D6JFK8"/>
<dbReference type="KEGG" id="fil:BN1229_v1_2129"/>
<dbReference type="PROSITE" id="PS52015">
    <property type="entry name" value="TONB_CTD"/>
    <property type="match status" value="1"/>
</dbReference>
<dbReference type="Proteomes" id="UP000033187">
    <property type="component" value="Chromosome 1"/>
</dbReference>
<evidence type="ECO:0000259" key="12">
    <source>
        <dbReference type="PROSITE" id="PS52015"/>
    </source>
</evidence>
<dbReference type="InterPro" id="IPR051045">
    <property type="entry name" value="TonB-dependent_transducer"/>
</dbReference>
<feature type="compositionally biased region" description="Basic and acidic residues" evidence="10">
    <location>
        <begin position="121"/>
        <end position="171"/>
    </location>
</feature>
<evidence type="ECO:0000313" key="14">
    <source>
        <dbReference type="Proteomes" id="UP000033187"/>
    </source>
</evidence>
<evidence type="ECO:0000256" key="3">
    <source>
        <dbReference type="ARBA" id="ARBA00022448"/>
    </source>
</evidence>
<gene>
    <name evidence="13" type="ORF">YBN1229_v1_2129</name>
</gene>
<comment type="similarity">
    <text evidence="2">Belongs to the TonB family.</text>
</comment>
<keyword evidence="6 11" id="KW-0812">Transmembrane</keyword>
<keyword evidence="8 11" id="KW-1133">Transmembrane helix</keyword>
<dbReference type="Pfam" id="PF13103">
    <property type="entry name" value="TonB_2"/>
    <property type="match status" value="1"/>
</dbReference>
<dbReference type="KEGG" id="fiy:BN1229_v1_2129"/>
<feature type="domain" description="TonB C-terminal" evidence="12">
    <location>
        <begin position="199"/>
        <end position="288"/>
    </location>
</feature>
<evidence type="ECO:0000256" key="9">
    <source>
        <dbReference type="ARBA" id="ARBA00023136"/>
    </source>
</evidence>
<dbReference type="PANTHER" id="PTHR33446">
    <property type="entry name" value="PROTEIN TONB-RELATED"/>
    <property type="match status" value="1"/>
</dbReference>
<feature type="compositionally biased region" description="Gly residues" evidence="10">
    <location>
        <begin position="184"/>
        <end position="194"/>
    </location>
</feature>
<feature type="region of interest" description="Disordered" evidence="10">
    <location>
        <begin position="33"/>
        <end position="56"/>
    </location>
</feature>
<dbReference type="GO" id="GO:0055085">
    <property type="term" value="P:transmembrane transport"/>
    <property type="evidence" value="ECO:0007669"/>
    <property type="project" value="InterPro"/>
</dbReference>
<feature type="region of interest" description="Disordered" evidence="10">
    <location>
        <begin position="121"/>
        <end position="200"/>
    </location>
</feature>
<evidence type="ECO:0000256" key="1">
    <source>
        <dbReference type="ARBA" id="ARBA00004383"/>
    </source>
</evidence>
<dbReference type="NCBIfam" id="TIGR01352">
    <property type="entry name" value="tonB_Cterm"/>
    <property type="match status" value="1"/>
</dbReference>
<dbReference type="GO" id="GO:0005886">
    <property type="term" value="C:plasma membrane"/>
    <property type="evidence" value="ECO:0007669"/>
    <property type="project" value="UniProtKB-SubCell"/>
</dbReference>
<evidence type="ECO:0000256" key="8">
    <source>
        <dbReference type="ARBA" id="ARBA00022989"/>
    </source>
</evidence>
<evidence type="ECO:0000256" key="2">
    <source>
        <dbReference type="ARBA" id="ARBA00006555"/>
    </source>
</evidence>
<evidence type="ECO:0000256" key="4">
    <source>
        <dbReference type="ARBA" id="ARBA00022475"/>
    </source>
</evidence>
<dbReference type="RefSeq" id="WP_052743831.1">
    <property type="nucleotide sequence ID" value="NZ_LN829118.1"/>
</dbReference>
<keyword evidence="7" id="KW-0653">Protein transport</keyword>
<dbReference type="InterPro" id="IPR006260">
    <property type="entry name" value="TonB/TolA_C"/>
</dbReference>
<keyword evidence="3" id="KW-0813">Transport</keyword>
<keyword evidence="9 11" id="KW-0472">Membrane</keyword>
<dbReference type="InterPro" id="IPR037682">
    <property type="entry name" value="TonB_C"/>
</dbReference>
<dbReference type="Gene3D" id="3.30.1150.10">
    <property type="match status" value="1"/>
</dbReference>
<reference evidence="14" key="1">
    <citation type="submission" date="2015-02" db="EMBL/GenBank/DDBJ databases">
        <authorList>
            <person name="Chooi Y.-H."/>
        </authorList>
    </citation>
    <scope>NUCLEOTIDE SEQUENCE [LARGE SCALE GENOMIC DNA]</scope>
    <source>
        <strain evidence="14">strain Y</strain>
    </source>
</reference>
<evidence type="ECO:0000256" key="5">
    <source>
        <dbReference type="ARBA" id="ARBA00022519"/>
    </source>
</evidence>
<evidence type="ECO:0000256" key="10">
    <source>
        <dbReference type="SAM" id="MobiDB-lite"/>
    </source>
</evidence>
<sequence length="288" mass="30232">MQLKKVHWFYAGTAAVALHAAVFIGLNRNPKQAGDVSPAAGPVAATRNSSGGLVGTAPDDVEIEMLESIRETNPHEVIEPTSETAEVAEATSEVNVAMSAPLAAPVEAEAVMEVKALKPAETLDAKEPTSKAEKPREPKTLDVNEIVEPERNPRPREKKKTNENKGKDKRVVRAQRRGNSERQGGAGSGGGGGKSQASAGAIAGYASRVRSRILSRSPANAGHRGTTVVSFGVTTSGGLSYARVSRSSGNKALDQRALASVRGASPFPQPPAGARASQLRFSVPFHFR</sequence>
<evidence type="ECO:0000256" key="6">
    <source>
        <dbReference type="ARBA" id="ARBA00022692"/>
    </source>
</evidence>
<dbReference type="GO" id="GO:0015031">
    <property type="term" value="P:protein transport"/>
    <property type="evidence" value="ECO:0007669"/>
    <property type="project" value="UniProtKB-KW"/>
</dbReference>
<keyword evidence="5" id="KW-0997">Cell inner membrane</keyword>
<dbReference type="SUPFAM" id="SSF74653">
    <property type="entry name" value="TolA/TonB C-terminal domain"/>
    <property type="match status" value="1"/>
</dbReference>
<keyword evidence="4" id="KW-1003">Cell membrane</keyword>
<comment type="subcellular location">
    <subcellularLocation>
        <location evidence="1">Cell inner membrane</location>
        <topology evidence="1">Single-pass membrane protein</topology>
        <orientation evidence="1">Periplasmic side</orientation>
    </subcellularLocation>
</comment>
<dbReference type="PANTHER" id="PTHR33446:SF13">
    <property type="entry name" value="TONB PROTEIN"/>
    <property type="match status" value="1"/>
</dbReference>
<organism evidence="13 14">
    <name type="scientific">Candidatus Filomicrobium marinum</name>
    <dbReference type="NCBI Taxonomy" id="1608628"/>
    <lineage>
        <taxon>Bacteria</taxon>
        <taxon>Pseudomonadati</taxon>
        <taxon>Pseudomonadota</taxon>
        <taxon>Alphaproteobacteria</taxon>
        <taxon>Hyphomicrobiales</taxon>
        <taxon>Hyphomicrobiaceae</taxon>
        <taxon>Filomicrobium</taxon>
    </lineage>
</organism>
<evidence type="ECO:0000313" key="13">
    <source>
        <dbReference type="EMBL" id="CPR19361.1"/>
    </source>
</evidence>
<protein>
    <recommendedName>
        <fullName evidence="12">TonB C-terminal domain-containing protein</fullName>
    </recommendedName>
</protein>
<name>A0A0D6JFK8_9HYPH</name>
<feature type="transmembrane region" description="Helical" evidence="11">
    <location>
        <begin position="6"/>
        <end position="26"/>
    </location>
</feature>
<dbReference type="EMBL" id="LN829119">
    <property type="protein sequence ID" value="CPR19361.1"/>
    <property type="molecule type" value="Genomic_DNA"/>
</dbReference>
<keyword evidence="14" id="KW-1185">Reference proteome</keyword>
<accession>A0A0D6JFK8</accession>
<proteinExistence type="inferred from homology"/>
<evidence type="ECO:0000256" key="11">
    <source>
        <dbReference type="SAM" id="Phobius"/>
    </source>
</evidence>
<dbReference type="OrthoDB" id="8005721at2"/>
<evidence type="ECO:0000256" key="7">
    <source>
        <dbReference type="ARBA" id="ARBA00022927"/>
    </source>
</evidence>